<dbReference type="RefSeq" id="XP_045145356.1">
    <property type="nucleotide sequence ID" value="XM_045289421.1"/>
</dbReference>
<dbReference type="Proteomes" id="UP000694863">
    <property type="component" value="Unplaced"/>
</dbReference>
<sequence>MAHKLADLSSEYEFWMQKLSIWDQASTLKTQQDTCVHLSQFQEFLRRMHEALKEMNSKTIIENFPTIGQLLAKISWNPFILAYDETPKILIWCLYCLMNKEPQNSGETKYNSWIQSLLSHILSAFRMDMKEVGLFCHGLGYAPADYCPRLLKNMVSSLVSELRENHLNGFNTQKRKKIHLPAVAIICLWRRHLPSFERAALHLVEKLISTETNSLHRVECCLKDSLLPQAACHPALFRLVDEVFRCALLETDGAPEVVAALQVFTRGFLDALERENKQPKCTLKTYFPYASPFLVMVLLQHPKDVPQRLWCRSLTHISATLKETVESQADGSHGGAFESWFLFTHFGGWADIAAEQLLMSDAEPTEALLWLLAFSSSPHDGSQQRTQTMVEVKAVLGCLRKQFRSLTLSGRDLLEAVGENREPGIRTLTCQQLTRRLLLSFLLWAPGGHTIAQDVITQLAQTEEMTREIIGFLDQTVYRWEQLCIEAPRLGMVAKELLTELQTRAKHSSAHHVTGVRGRSDSPRPQDSVHSEV</sequence>
<protein>
    <submittedName>
        <fullName evidence="2">Fanconi anemia group C protein</fullName>
    </submittedName>
</protein>
<proteinExistence type="predicted"/>
<gene>
    <name evidence="2" type="primary">FANCC</name>
</gene>
<evidence type="ECO:0000313" key="2">
    <source>
        <dbReference type="RefSeq" id="XP_045145356.1"/>
    </source>
</evidence>
<keyword evidence="1" id="KW-1185">Reference proteome</keyword>
<reference evidence="2" key="1">
    <citation type="submission" date="2025-08" db="UniProtKB">
        <authorList>
            <consortium name="RefSeq"/>
        </authorList>
    </citation>
    <scope>IDENTIFICATION</scope>
</reference>
<evidence type="ECO:0000313" key="1">
    <source>
        <dbReference type="Proteomes" id="UP000694863"/>
    </source>
</evidence>
<name>A0AC55D0T8_ECHTE</name>
<accession>A0AC55D0T8</accession>
<organism evidence="1 2">
    <name type="scientific">Echinops telfairi</name>
    <name type="common">Lesser hedgehog tenrec</name>
    <dbReference type="NCBI Taxonomy" id="9371"/>
    <lineage>
        <taxon>Eukaryota</taxon>
        <taxon>Metazoa</taxon>
        <taxon>Chordata</taxon>
        <taxon>Craniata</taxon>
        <taxon>Vertebrata</taxon>
        <taxon>Euteleostomi</taxon>
        <taxon>Mammalia</taxon>
        <taxon>Eutheria</taxon>
        <taxon>Afrotheria</taxon>
        <taxon>Tenrecidae</taxon>
        <taxon>Tenrecinae</taxon>
        <taxon>Echinops</taxon>
    </lineage>
</organism>